<name>A0A423XPJ9_9PEZI</name>
<dbReference type="GO" id="GO:0008721">
    <property type="term" value="F:D-serine ammonia-lyase activity"/>
    <property type="evidence" value="ECO:0007669"/>
    <property type="project" value="TreeGrafter"/>
</dbReference>
<dbReference type="SUPFAM" id="SSF51419">
    <property type="entry name" value="PLP-binding barrel"/>
    <property type="match status" value="1"/>
</dbReference>
<evidence type="ECO:0000259" key="1">
    <source>
        <dbReference type="SMART" id="SM01119"/>
    </source>
</evidence>
<reference evidence="2 3" key="1">
    <citation type="submission" date="2015-09" db="EMBL/GenBank/DDBJ databases">
        <title>Host preference determinants of Valsa canker pathogens revealed by comparative genomics.</title>
        <authorList>
            <person name="Yin Z."/>
            <person name="Huang L."/>
        </authorList>
    </citation>
    <scope>NUCLEOTIDE SEQUENCE [LARGE SCALE GENOMIC DNA]</scope>
    <source>
        <strain evidence="2 3">SXYLt</strain>
    </source>
</reference>
<dbReference type="Gene3D" id="2.40.37.20">
    <property type="entry name" value="D-serine dehydratase-like domain"/>
    <property type="match status" value="1"/>
</dbReference>
<dbReference type="Proteomes" id="UP000285146">
    <property type="component" value="Unassembled WGS sequence"/>
</dbReference>
<dbReference type="InterPro" id="IPR026956">
    <property type="entry name" value="D-ser_dehydrat-like_dom"/>
</dbReference>
<dbReference type="InterPro" id="IPR029066">
    <property type="entry name" value="PLP-binding_barrel"/>
</dbReference>
<dbReference type="Gene3D" id="3.20.20.10">
    <property type="entry name" value="Alanine racemase"/>
    <property type="match status" value="1"/>
</dbReference>
<organism evidence="2 3">
    <name type="scientific">Cytospora leucostoma</name>
    <dbReference type="NCBI Taxonomy" id="1230097"/>
    <lineage>
        <taxon>Eukaryota</taxon>
        <taxon>Fungi</taxon>
        <taxon>Dikarya</taxon>
        <taxon>Ascomycota</taxon>
        <taxon>Pezizomycotina</taxon>
        <taxon>Sordariomycetes</taxon>
        <taxon>Sordariomycetidae</taxon>
        <taxon>Diaporthales</taxon>
        <taxon>Cytosporaceae</taxon>
        <taxon>Cytospora</taxon>
    </lineage>
</organism>
<dbReference type="SMART" id="SM01119">
    <property type="entry name" value="D-ser_dehydrat"/>
    <property type="match status" value="1"/>
</dbReference>
<feature type="domain" description="D-serine dehydratase-like" evidence="1">
    <location>
        <begin position="333"/>
        <end position="459"/>
    </location>
</feature>
<dbReference type="EMBL" id="LKEB01000001">
    <property type="protein sequence ID" value="ROW18441.1"/>
    <property type="molecule type" value="Genomic_DNA"/>
</dbReference>
<dbReference type="InterPro" id="IPR042208">
    <property type="entry name" value="D-ser_dehydrat-like_sf"/>
</dbReference>
<proteinExistence type="predicted"/>
<dbReference type="InParanoid" id="A0A423XPJ9"/>
<gene>
    <name evidence="2" type="ORF">VPNG_00449</name>
</gene>
<dbReference type="Pfam" id="PF14031">
    <property type="entry name" value="D-ser_dehydrat"/>
    <property type="match status" value="1"/>
</dbReference>
<sequence length="479" mass="51900">MAVTFSKKALQERLVGKTLYEVPTPSIVLDLAKLEVNCQRMIDAAEKNGIGWRAHIKTHKVNMTVELTRLQVGDDLTTPANIIVSTLLEAERITPLLQEFQSKGRKVNVLYAFPLYPSVISRLAAVSNALGPDSLSVLLDHPDQVPLLATLKAQSGGHKPLVFLKIDVQSHRAGAIPGTTAYQSLLRAVLASEAEGSSVLHGLYAHAGQSYYTREDWAALSYLTEEYSVLRRVADDVRGTSPGHALVLSVGATPTATALQHPDIVGVPAAAGRPDTGDEQARARVASLSALIRTLKGDGLDLEVHAGVYPTLDLQQLATHARDRSLLRSNDIGVTVVADVASLYEGRGEGGSTEALVNAGSLALGREPCKEEAPGHYNGWGVVTPWGDAELEKTDPAPREFPAVHGGWQVGRISQEHGILVWKGAKEEYVPLKFGQRVRIWPNHSCIAGAGYDHYLVVDSRRQGAEDEVIDVWERWNGW</sequence>
<dbReference type="FunCoup" id="A0A423XPJ9">
    <property type="interactions" value="30"/>
</dbReference>
<dbReference type="GO" id="GO:0036088">
    <property type="term" value="P:D-serine catabolic process"/>
    <property type="evidence" value="ECO:0007669"/>
    <property type="project" value="TreeGrafter"/>
</dbReference>
<dbReference type="PANTHER" id="PTHR28004:SF2">
    <property type="entry name" value="D-SERINE DEHYDRATASE"/>
    <property type="match status" value="1"/>
</dbReference>
<dbReference type="PANTHER" id="PTHR28004">
    <property type="entry name" value="ZGC:162816-RELATED"/>
    <property type="match status" value="1"/>
</dbReference>
<accession>A0A423XPJ9</accession>
<dbReference type="AlphaFoldDB" id="A0A423XPJ9"/>
<dbReference type="STRING" id="1230097.A0A423XPJ9"/>
<comment type="caution">
    <text evidence="2">The sequence shown here is derived from an EMBL/GenBank/DDBJ whole genome shotgun (WGS) entry which is preliminary data.</text>
</comment>
<evidence type="ECO:0000313" key="2">
    <source>
        <dbReference type="EMBL" id="ROW18441.1"/>
    </source>
</evidence>
<evidence type="ECO:0000313" key="3">
    <source>
        <dbReference type="Proteomes" id="UP000285146"/>
    </source>
</evidence>
<dbReference type="OrthoDB" id="20198at2759"/>
<dbReference type="InterPro" id="IPR051466">
    <property type="entry name" value="D-amino_acid_metab_enzyme"/>
</dbReference>
<protein>
    <recommendedName>
        <fullName evidence="1">D-serine dehydratase-like domain-containing protein</fullName>
    </recommendedName>
</protein>
<keyword evidence="3" id="KW-1185">Reference proteome</keyword>